<dbReference type="Proteomes" id="UP000293345">
    <property type="component" value="Unassembled WGS sequence"/>
</dbReference>
<dbReference type="EMBL" id="SDPW01000001">
    <property type="protein sequence ID" value="RXZ55082.1"/>
    <property type="molecule type" value="Genomic_DNA"/>
</dbReference>
<reference evidence="8 9" key="1">
    <citation type="submission" date="2019-01" db="EMBL/GenBank/DDBJ databases">
        <title>Senegalimassilia sp. nov. KGMB04484 isolated human feces.</title>
        <authorList>
            <person name="Han K.-I."/>
            <person name="Kim J.-S."/>
            <person name="Lee K.C."/>
            <person name="Suh M.K."/>
            <person name="Eom M.K."/>
            <person name="Lee J.H."/>
            <person name="Park S.-H."/>
            <person name="Kang S.W."/>
            <person name="Park J.-E."/>
            <person name="Oh B.S."/>
            <person name="Yu S.Y."/>
            <person name="Choi S.-H."/>
            <person name="Lee D.H."/>
            <person name="Yoon H."/>
            <person name="Kim B.-Y."/>
            <person name="Lee J.H."/>
            <person name="Lee J.-S."/>
        </authorList>
    </citation>
    <scope>NUCLEOTIDE SEQUENCE [LARGE SCALE GENOMIC DNA]</scope>
    <source>
        <strain evidence="8 9">KGMB04484</strain>
    </source>
</reference>
<evidence type="ECO:0000256" key="1">
    <source>
        <dbReference type="ARBA" id="ARBA00004651"/>
    </source>
</evidence>
<feature type="transmembrane region" description="Helical" evidence="7">
    <location>
        <begin position="78"/>
        <end position="100"/>
    </location>
</feature>
<evidence type="ECO:0000256" key="5">
    <source>
        <dbReference type="ARBA" id="ARBA00023136"/>
    </source>
</evidence>
<dbReference type="PANTHER" id="PTHR33931">
    <property type="entry name" value="HOLIN-LIKE PROTEIN CIDA-RELATED"/>
    <property type="match status" value="1"/>
</dbReference>
<evidence type="ECO:0000256" key="2">
    <source>
        <dbReference type="ARBA" id="ARBA00022475"/>
    </source>
</evidence>
<sequence>MFVGADTPKERMQRSIKHGLLLLAQLCLIMGVYAAGCAIASVLPIALPGNILGMVLLLVLLGTHILKTKYISDACDYLIDNMSVFFIPAGVAIMGCFSMLENSAAKFAFVCIATTVIVFLATSYTVLLVSWIMAKLGKDTALAPAVGPKGSDDSAADGDATADASRKHAEVQPKHHAHPHAHTHTHPHTPASGSIIAPVPSKEA</sequence>
<evidence type="ECO:0000313" key="9">
    <source>
        <dbReference type="Proteomes" id="UP000293345"/>
    </source>
</evidence>
<evidence type="ECO:0000256" key="3">
    <source>
        <dbReference type="ARBA" id="ARBA00022692"/>
    </source>
</evidence>
<keyword evidence="9" id="KW-1185">Reference proteome</keyword>
<proteinExistence type="predicted"/>
<dbReference type="AlphaFoldDB" id="A0A4Q2K6D8"/>
<comment type="caution">
    <text evidence="8">The sequence shown here is derived from an EMBL/GenBank/DDBJ whole genome shotgun (WGS) entry which is preliminary data.</text>
</comment>
<feature type="transmembrane region" description="Helical" evidence="7">
    <location>
        <begin position="49"/>
        <end position="66"/>
    </location>
</feature>
<protein>
    <recommendedName>
        <fullName evidence="10">CidA/LrgA family protein</fullName>
    </recommendedName>
</protein>
<gene>
    <name evidence="8" type="ORF">ET524_03755</name>
</gene>
<keyword evidence="4 7" id="KW-1133">Transmembrane helix</keyword>
<dbReference type="GO" id="GO:0005886">
    <property type="term" value="C:plasma membrane"/>
    <property type="evidence" value="ECO:0007669"/>
    <property type="project" value="UniProtKB-SubCell"/>
</dbReference>
<evidence type="ECO:0000256" key="4">
    <source>
        <dbReference type="ARBA" id="ARBA00022989"/>
    </source>
</evidence>
<comment type="subcellular location">
    <subcellularLocation>
        <location evidence="1">Cell membrane</location>
        <topology evidence="1">Multi-pass membrane protein</topology>
    </subcellularLocation>
</comment>
<feature type="transmembrane region" description="Helical" evidence="7">
    <location>
        <begin position="20"/>
        <end position="43"/>
    </location>
</feature>
<dbReference type="PANTHER" id="PTHR33931:SF2">
    <property type="entry name" value="HOLIN-LIKE PROTEIN CIDA"/>
    <property type="match status" value="1"/>
</dbReference>
<accession>A0A4Q2K6D8</accession>
<feature type="compositionally biased region" description="Basic and acidic residues" evidence="6">
    <location>
        <begin position="164"/>
        <end position="173"/>
    </location>
</feature>
<evidence type="ECO:0008006" key="10">
    <source>
        <dbReference type="Google" id="ProtNLM"/>
    </source>
</evidence>
<feature type="transmembrane region" description="Helical" evidence="7">
    <location>
        <begin position="106"/>
        <end position="129"/>
    </location>
</feature>
<organism evidence="8 9">
    <name type="scientific">Senegalimassilia faecalis</name>
    <dbReference type="NCBI Taxonomy" id="2509433"/>
    <lineage>
        <taxon>Bacteria</taxon>
        <taxon>Bacillati</taxon>
        <taxon>Actinomycetota</taxon>
        <taxon>Coriobacteriia</taxon>
        <taxon>Coriobacteriales</taxon>
        <taxon>Coriobacteriaceae</taxon>
        <taxon>Senegalimassilia</taxon>
    </lineage>
</organism>
<name>A0A4Q2K6D8_9ACTN</name>
<keyword evidence="5 7" id="KW-0472">Membrane</keyword>
<feature type="compositionally biased region" description="Basic residues" evidence="6">
    <location>
        <begin position="174"/>
        <end position="187"/>
    </location>
</feature>
<keyword evidence="3 7" id="KW-0812">Transmembrane</keyword>
<evidence type="ECO:0000313" key="8">
    <source>
        <dbReference type="EMBL" id="RXZ55082.1"/>
    </source>
</evidence>
<dbReference type="Pfam" id="PF03788">
    <property type="entry name" value="LrgA"/>
    <property type="match status" value="1"/>
</dbReference>
<dbReference type="OrthoDB" id="3176438at2"/>
<dbReference type="InterPro" id="IPR005538">
    <property type="entry name" value="LrgA/CidA"/>
</dbReference>
<feature type="region of interest" description="Disordered" evidence="6">
    <location>
        <begin position="147"/>
        <end position="204"/>
    </location>
</feature>
<evidence type="ECO:0000256" key="7">
    <source>
        <dbReference type="SAM" id="Phobius"/>
    </source>
</evidence>
<evidence type="ECO:0000256" key="6">
    <source>
        <dbReference type="SAM" id="MobiDB-lite"/>
    </source>
</evidence>
<keyword evidence="2" id="KW-1003">Cell membrane</keyword>